<dbReference type="InterPro" id="IPR028082">
    <property type="entry name" value="Peripla_BP_I"/>
</dbReference>
<dbReference type="GO" id="GO:0030313">
    <property type="term" value="C:cell envelope"/>
    <property type="evidence" value="ECO:0007669"/>
    <property type="project" value="UniProtKB-SubCell"/>
</dbReference>
<accession>A0A4U8Q795</accession>
<organism evidence="5 6">
    <name type="scientific">Robinsoniella peoriensis</name>
    <dbReference type="NCBI Taxonomy" id="180332"/>
    <lineage>
        <taxon>Bacteria</taxon>
        <taxon>Bacillati</taxon>
        <taxon>Bacillota</taxon>
        <taxon>Clostridia</taxon>
        <taxon>Lachnospirales</taxon>
        <taxon>Lachnospiraceae</taxon>
        <taxon>Robinsoniella</taxon>
    </lineage>
</organism>
<dbReference type="SUPFAM" id="SSF53822">
    <property type="entry name" value="Periplasmic binding protein-like I"/>
    <property type="match status" value="1"/>
</dbReference>
<dbReference type="STRING" id="180332.GCA_000797495_05138"/>
<dbReference type="AlphaFoldDB" id="A0A4U8Q795"/>
<dbReference type="GO" id="GO:0030246">
    <property type="term" value="F:carbohydrate binding"/>
    <property type="evidence" value="ECO:0007669"/>
    <property type="project" value="UniProtKB-ARBA"/>
</dbReference>
<evidence type="ECO:0000256" key="1">
    <source>
        <dbReference type="ARBA" id="ARBA00004196"/>
    </source>
</evidence>
<dbReference type="EMBL" id="QGQD01000057">
    <property type="protein sequence ID" value="TLD00194.1"/>
    <property type="molecule type" value="Genomic_DNA"/>
</dbReference>
<dbReference type="RefSeq" id="WP_044293944.1">
    <property type="nucleotide sequence ID" value="NZ_CABMJZ010000140.1"/>
</dbReference>
<dbReference type="InterPro" id="IPR025997">
    <property type="entry name" value="SBP_2_dom"/>
</dbReference>
<protein>
    <submittedName>
        <fullName evidence="5">D-ribose-binding periplasmic protein</fullName>
    </submittedName>
</protein>
<evidence type="ECO:0000259" key="4">
    <source>
        <dbReference type="Pfam" id="PF13407"/>
    </source>
</evidence>
<comment type="similarity">
    <text evidence="2">Belongs to the bacterial solute-binding protein 2 family.</text>
</comment>
<evidence type="ECO:0000256" key="3">
    <source>
        <dbReference type="ARBA" id="ARBA00022729"/>
    </source>
</evidence>
<name>A0A4U8Q795_9FIRM</name>
<comment type="caution">
    <text evidence="5">The sequence shown here is derived from an EMBL/GenBank/DDBJ whole genome shotgun (WGS) entry which is preliminary data.</text>
</comment>
<evidence type="ECO:0000256" key="2">
    <source>
        <dbReference type="ARBA" id="ARBA00007639"/>
    </source>
</evidence>
<dbReference type="Pfam" id="PF13407">
    <property type="entry name" value="Peripla_BP_4"/>
    <property type="match status" value="1"/>
</dbReference>
<sequence length="328" mass="35927" precursor="true">MTKSKKSILVILAVGAVLLFTGWALIGHWQGKTSPVKIVFIPKIVDDSDFWGSLTEGAQVAAKEYDANMTITGADSENDYIKQRELLLQAAEDRPDVIMIAPSSFTDITDAIKQTLEMGIKVVLVDSSIDQELGLTLVATDNFQAGQKMGDFIKKNLPDSDPVIGIVAHVKGSSTAMEREHGLRDGLGEYEENIVDTVFCNSNYQKAYEVTKEMLEKNPGINVIAGLNEYSAVGAARAVKDLGLEGKITMVGFDSSIEEIQLLEEGVFKGIIIQKPFNMGYLGVQKAVEIAHGTVVEKDVNSGSELITKDNMYTEENQKLLFHFRESN</sequence>
<dbReference type="CDD" id="cd20006">
    <property type="entry name" value="PBP1_ABC_sugar_binding-like"/>
    <property type="match status" value="1"/>
</dbReference>
<dbReference type="PANTHER" id="PTHR46847:SF1">
    <property type="entry name" value="D-ALLOSE-BINDING PERIPLASMIC PROTEIN-RELATED"/>
    <property type="match status" value="1"/>
</dbReference>
<evidence type="ECO:0000313" key="6">
    <source>
        <dbReference type="Proteomes" id="UP000306509"/>
    </source>
</evidence>
<proteinExistence type="inferred from homology"/>
<dbReference type="PANTHER" id="PTHR46847">
    <property type="entry name" value="D-ALLOSE-BINDING PERIPLASMIC PROTEIN-RELATED"/>
    <property type="match status" value="1"/>
</dbReference>
<feature type="domain" description="Periplasmic binding protein" evidence="4">
    <location>
        <begin position="38"/>
        <end position="293"/>
    </location>
</feature>
<gene>
    <name evidence="5" type="primary">rbsB_7</name>
    <name evidence="5" type="ORF">DSM106044_02860</name>
</gene>
<keyword evidence="6" id="KW-1185">Reference proteome</keyword>
<evidence type="ECO:0000313" key="5">
    <source>
        <dbReference type="EMBL" id="TLD00194.1"/>
    </source>
</evidence>
<dbReference type="Proteomes" id="UP000306509">
    <property type="component" value="Unassembled WGS sequence"/>
</dbReference>
<dbReference type="Gene3D" id="3.40.50.2300">
    <property type="match status" value="2"/>
</dbReference>
<comment type="subcellular location">
    <subcellularLocation>
        <location evidence="1">Cell envelope</location>
    </subcellularLocation>
</comment>
<keyword evidence="3" id="KW-0732">Signal</keyword>
<reference evidence="5 6" key="1">
    <citation type="journal article" date="2019" name="Anaerobe">
        <title>Detection of Robinsoniella peoriensis in multiple bone samples of a trauma patient.</title>
        <authorList>
            <person name="Schrottner P."/>
            <person name="Hartwich K."/>
            <person name="Bunk B."/>
            <person name="Schober I."/>
            <person name="Helbig S."/>
            <person name="Rudolph W.W."/>
            <person name="Gunzer F."/>
        </authorList>
    </citation>
    <scope>NUCLEOTIDE SEQUENCE [LARGE SCALE GENOMIC DNA]</scope>
    <source>
        <strain evidence="5 6">DSM 106044</strain>
    </source>
</reference>